<dbReference type="Pfam" id="PF04032">
    <property type="entry name" value="Rpr2"/>
    <property type="match status" value="1"/>
</dbReference>
<evidence type="ECO:0000313" key="7">
    <source>
        <dbReference type="Proteomes" id="UP000284842"/>
    </source>
</evidence>
<dbReference type="GO" id="GO:0046872">
    <property type="term" value="F:metal ion binding"/>
    <property type="evidence" value="ECO:0007669"/>
    <property type="project" value="UniProtKB-KW"/>
</dbReference>
<proteinExistence type="inferred from homology"/>
<dbReference type="OrthoDB" id="128536at2759"/>
<protein>
    <submittedName>
        <fullName evidence="6">Uncharacterized protein</fullName>
    </submittedName>
</protein>
<gene>
    <name evidence="6" type="ORF">CVT24_012730</name>
</gene>
<reference evidence="6 7" key="1">
    <citation type="journal article" date="2018" name="Evol. Lett.">
        <title>Horizontal gene cluster transfer increased hallucinogenic mushroom diversity.</title>
        <authorList>
            <person name="Reynolds H.T."/>
            <person name="Vijayakumar V."/>
            <person name="Gluck-Thaler E."/>
            <person name="Korotkin H.B."/>
            <person name="Matheny P.B."/>
            <person name="Slot J.C."/>
        </authorList>
    </citation>
    <scope>NUCLEOTIDE SEQUENCE [LARGE SCALE GENOMIC DNA]</scope>
    <source>
        <strain evidence="6 7">2629</strain>
    </source>
</reference>
<sequence length="204" mass="22415">MPKKQKDETPNVNAIPNRDIVQRLNFLYQASVYLQSIPVISGENTAEKGSADHTLVDQEHKAMSNKKRRKREHKNTSDLARTCIQTMKAVSQKATVKIDPSVKRSICSKCNTTLVLGSSANVRVKKSSAHRHVLVYTCLSCKTQRRLPAPPLPDASPSDKSSLDASENDKLPVPLAARRDAGHVAFCGNKQVEETPHGSGTCFI</sequence>
<dbReference type="STRING" id="181874.A0A409WKQ8"/>
<dbReference type="PANTHER" id="PTHR14742">
    <property type="entry name" value="RIBONUCLEASE P SUBUNIT P21"/>
    <property type="match status" value="1"/>
</dbReference>
<evidence type="ECO:0000256" key="2">
    <source>
        <dbReference type="ARBA" id="ARBA00022723"/>
    </source>
</evidence>
<comment type="caution">
    <text evidence="6">The sequence shown here is derived from an EMBL/GenBank/DDBJ whole genome shotgun (WGS) entry which is preliminary data.</text>
</comment>
<keyword evidence="7" id="KW-1185">Reference proteome</keyword>
<organism evidence="6 7">
    <name type="scientific">Panaeolus cyanescens</name>
    <dbReference type="NCBI Taxonomy" id="181874"/>
    <lineage>
        <taxon>Eukaryota</taxon>
        <taxon>Fungi</taxon>
        <taxon>Dikarya</taxon>
        <taxon>Basidiomycota</taxon>
        <taxon>Agaricomycotina</taxon>
        <taxon>Agaricomycetes</taxon>
        <taxon>Agaricomycetidae</taxon>
        <taxon>Agaricales</taxon>
        <taxon>Agaricineae</taxon>
        <taxon>Galeropsidaceae</taxon>
        <taxon>Panaeolus</taxon>
    </lineage>
</organism>
<dbReference type="PANTHER" id="PTHR14742:SF0">
    <property type="entry name" value="RIBONUCLEASE P PROTEIN SUBUNIT P21"/>
    <property type="match status" value="1"/>
</dbReference>
<name>A0A409WKQ8_9AGAR</name>
<comment type="similarity">
    <text evidence="4">Belongs to the eukaryotic/archaeal RNase P protein component 4 family.</text>
</comment>
<dbReference type="InParanoid" id="A0A409WKQ8"/>
<dbReference type="GO" id="GO:0005655">
    <property type="term" value="C:nucleolar ribonuclease P complex"/>
    <property type="evidence" value="ECO:0007669"/>
    <property type="project" value="TreeGrafter"/>
</dbReference>
<evidence type="ECO:0000256" key="3">
    <source>
        <dbReference type="ARBA" id="ARBA00022833"/>
    </source>
</evidence>
<evidence type="ECO:0000313" key="6">
    <source>
        <dbReference type="EMBL" id="PPQ79069.1"/>
    </source>
</evidence>
<accession>A0A409WKQ8</accession>
<dbReference type="GO" id="GO:0008033">
    <property type="term" value="P:tRNA processing"/>
    <property type="evidence" value="ECO:0007669"/>
    <property type="project" value="UniProtKB-KW"/>
</dbReference>
<evidence type="ECO:0000256" key="5">
    <source>
        <dbReference type="SAM" id="MobiDB-lite"/>
    </source>
</evidence>
<feature type="region of interest" description="Disordered" evidence="5">
    <location>
        <begin position="147"/>
        <end position="167"/>
    </location>
</feature>
<keyword evidence="2" id="KW-0479">Metal-binding</keyword>
<dbReference type="Gene3D" id="6.20.50.20">
    <property type="match status" value="1"/>
</dbReference>
<evidence type="ECO:0000256" key="4">
    <source>
        <dbReference type="ARBA" id="ARBA00038402"/>
    </source>
</evidence>
<dbReference type="EMBL" id="NHTK01005435">
    <property type="protein sequence ID" value="PPQ79069.1"/>
    <property type="molecule type" value="Genomic_DNA"/>
</dbReference>
<keyword evidence="1" id="KW-0819">tRNA processing</keyword>
<keyword evidence="3" id="KW-0862">Zinc</keyword>
<dbReference type="InterPro" id="IPR007175">
    <property type="entry name" value="Rpr2/Snm1/Rpp21"/>
</dbReference>
<feature type="compositionally biased region" description="Low complexity" evidence="5">
    <location>
        <begin position="155"/>
        <end position="165"/>
    </location>
</feature>
<dbReference type="AlphaFoldDB" id="A0A409WKQ8"/>
<evidence type="ECO:0000256" key="1">
    <source>
        <dbReference type="ARBA" id="ARBA00022694"/>
    </source>
</evidence>
<dbReference type="Proteomes" id="UP000284842">
    <property type="component" value="Unassembled WGS sequence"/>
</dbReference>